<feature type="compositionally biased region" description="Low complexity" evidence="3">
    <location>
        <begin position="659"/>
        <end position="698"/>
    </location>
</feature>
<feature type="compositionally biased region" description="Low complexity" evidence="3">
    <location>
        <begin position="503"/>
        <end position="519"/>
    </location>
</feature>
<evidence type="ECO:0000313" key="4">
    <source>
        <dbReference type="EMBL" id="KAG2448710.1"/>
    </source>
</evidence>
<feature type="region of interest" description="Disordered" evidence="3">
    <location>
        <begin position="653"/>
        <end position="748"/>
    </location>
</feature>
<evidence type="ECO:0000313" key="5">
    <source>
        <dbReference type="Proteomes" id="UP000613740"/>
    </source>
</evidence>
<organism evidence="4 5">
    <name type="scientific">Chlamydomonas schloesseri</name>
    <dbReference type="NCBI Taxonomy" id="2026947"/>
    <lineage>
        <taxon>Eukaryota</taxon>
        <taxon>Viridiplantae</taxon>
        <taxon>Chlorophyta</taxon>
        <taxon>core chlorophytes</taxon>
        <taxon>Chlorophyceae</taxon>
        <taxon>CS clade</taxon>
        <taxon>Chlamydomonadales</taxon>
        <taxon>Chlamydomonadaceae</taxon>
        <taxon>Chlamydomonas</taxon>
    </lineage>
</organism>
<evidence type="ECO:0000256" key="2">
    <source>
        <dbReference type="ARBA" id="ARBA00022737"/>
    </source>
</evidence>
<dbReference type="EMBL" id="JAEHOD010000016">
    <property type="protein sequence ID" value="KAG2448710.1"/>
    <property type="molecule type" value="Genomic_DNA"/>
</dbReference>
<feature type="region of interest" description="Disordered" evidence="3">
    <location>
        <begin position="426"/>
        <end position="471"/>
    </location>
</feature>
<dbReference type="InterPro" id="IPR015915">
    <property type="entry name" value="Kelch-typ_b-propeller"/>
</dbReference>
<dbReference type="PANTHER" id="PTHR46093:SF13">
    <property type="entry name" value="RAB9 EFFECTOR PROTEIN WITH KELCH MOTIFS"/>
    <property type="match status" value="1"/>
</dbReference>
<sequence>MEWLPCSAASHDASVTTARFGHSAVTISGAGSVWGTDLVVVFGGVSYSDGEASLEHHAALSDVVVLQSELQEQGMWFAPQCSGAADPHGGHEPAVPDARAFHAAAAVDRRMYVFGGHVLSYDPDQNKKRRRFFNDLWCLDTDTWTWQRLDAGPGPGALPGSAPEQPPRRDMATLTRAGAHCLVLFGGRLESGRVAGDAWVLDLHTHTWSQLRIPGPTPPPRKMHAAVFATNRVVIFGGERDAGVLDDLWTLKGVDGTEPAKWTQIRLRPAPSGRFGHAMAACGSRLAVFGGCLDQSSLLSFSRSYVQCNELWVLDMATFSWHRVEPPDGVAAVSAAALDDPQLHHHLEVQQQLAPGASPPLLLLPVERMCHSLVAVGEGRLLLVGGRKRDGICAESWWLFMGPDNLTPALTVPPPATVVAALKSGLHAPPRGAPPASGPGAPHAPGSSAAASSPASAAGVAAPQVPSPSGGAAPASLLQNLLRKSTAAPAPAASAATSAAAVGPAPAAAGPHPGVAHAHSQPHLNLGRGSVSMSGNASFGGNASASGSGAALDAASTSAFIMPGQQQQQQLPPPPHHQHMAGSKSAGALLDPAAAGTPAAAQPPGVASGSGMVVVGSPGGVASPLASASAKERITDKASTALNRLTNKVSNLLTPTKEAVGSPMAAAGGPSGAGSLSTSPATTSGGMSLLSRLRQSSSGQGGLPVPPPHPAAVPPPPPPPPPHSAYGTPGRAASSGLGGAGGSALSPEVHGPLEQLRASLGLAPSASSAAASQLHAHTLPDPQPALAALGQQLAAADGGSGGSGGSAAGAASSSSSAAAVARARRHLACCAAEQLRVEQLPVLLADCQLLLKQRTASAWSGLEEESRRQQQAGGPGPDLGVLAAYVSSCSHRLTGLRPEELRLGDVGELLAAYRSLVLSGVLEAEAGEGGGVGGGGGSGGGGAGGLGLGMELGLGLGLGLGAGTELMGR</sequence>
<dbReference type="OrthoDB" id="10251809at2759"/>
<keyword evidence="5" id="KW-1185">Reference proteome</keyword>
<feature type="compositionally biased region" description="Low complexity" evidence="3">
    <location>
        <begin position="438"/>
        <end position="469"/>
    </location>
</feature>
<feature type="region of interest" description="Disordered" evidence="3">
    <location>
        <begin position="503"/>
        <end position="529"/>
    </location>
</feature>
<feature type="compositionally biased region" description="Pro residues" evidence="3">
    <location>
        <begin position="704"/>
        <end position="723"/>
    </location>
</feature>
<feature type="region of interest" description="Disordered" evidence="3">
    <location>
        <begin position="563"/>
        <end position="585"/>
    </location>
</feature>
<reference evidence="4" key="1">
    <citation type="journal article" date="2020" name="bioRxiv">
        <title>Comparative genomics of Chlamydomonas.</title>
        <authorList>
            <person name="Craig R.J."/>
            <person name="Hasan A.R."/>
            <person name="Ness R.W."/>
            <person name="Keightley P.D."/>
        </authorList>
    </citation>
    <scope>NUCLEOTIDE SEQUENCE</scope>
    <source>
        <strain evidence="4">CCAP 11/173</strain>
    </source>
</reference>
<evidence type="ECO:0000256" key="1">
    <source>
        <dbReference type="ARBA" id="ARBA00022441"/>
    </source>
</evidence>
<dbReference type="SUPFAM" id="SSF117281">
    <property type="entry name" value="Kelch motif"/>
    <property type="match status" value="1"/>
</dbReference>
<dbReference type="Proteomes" id="UP000613740">
    <property type="component" value="Unassembled WGS sequence"/>
</dbReference>
<dbReference type="Gene3D" id="2.120.10.80">
    <property type="entry name" value="Kelch-type beta propeller"/>
    <property type="match status" value="2"/>
</dbReference>
<keyword evidence="2" id="KW-0677">Repeat</keyword>
<dbReference type="Pfam" id="PF24681">
    <property type="entry name" value="Kelch_KLHDC2_KLHL20_DRC7"/>
    <property type="match status" value="2"/>
</dbReference>
<dbReference type="AlphaFoldDB" id="A0A835WKY5"/>
<dbReference type="PANTHER" id="PTHR46093">
    <property type="entry name" value="ACYL-COA-BINDING DOMAIN-CONTAINING PROTEIN 5"/>
    <property type="match status" value="1"/>
</dbReference>
<accession>A0A835WKY5</accession>
<comment type="caution">
    <text evidence="4">The sequence shown here is derived from an EMBL/GenBank/DDBJ whole genome shotgun (WGS) entry which is preliminary data.</text>
</comment>
<gene>
    <name evidence="4" type="ORF">HYH02_006066</name>
</gene>
<protein>
    <submittedName>
        <fullName evidence="4">Uncharacterized protein</fullName>
    </submittedName>
</protein>
<keyword evidence="1" id="KW-0880">Kelch repeat</keyword>
<evidence type="ECO:0000256" key="3">
    <source>
        <dbReference type="SAM" id="MobiDB-lite"/>
    </source>
</evidence>
<name>A0A835WKY5_9CHLO</name>
<proteinExistence type="predicted"/>